<dbReference type="InterPro" id="IPR015421">
    <property type="entry name" value="PyrdxlP-dep_Trfase_major"/>
</dbReference>
<dbReference type="InterPro" id="IPR015422">
    <property type="entry name" value="PyrdxlP-dep_Trfase_small"/>
</dbReference>
<gene>
    <name evidence="1" type="ORF">LCGC14_2243320</name>
</gene>
<dbReference type="SUPFAM" id="SSF53383">
    <property type="entry name" value="PLP-dependent transferases"/>
    <property type="match status" value="1"/>
</dbReference>
<dbReference type="Gene3D" id="3.40.640.10">
    <property type="entry name" value="Type I PLP-dependent aspartate aminotransferase-like (Major domain)"/>
    <property type="match status" value="1"/>
</dbReference>
<dbReference type="InterPro" id="IPR000653">
    <property type="entry name" value="DegT/StrS_aminotransferase"/>
</dbReference>
<sequence length="241" mass="27567">TFYKGKRVGAMGHLGCFSFQQSKHMTTGDGGMVITNRDERFGRKLRLCADKGWPREKELGGVGRDHLFLAPNYHMTELQAAVGLAQLRKLGKVVQKRREAAKSFDHLVERIPGLSPKGEKEWARHSYFFYPVSVDLKKFKVSLIELARAIRAEGIKVDPGYLPFPIYGYDMIRKKRTYGTSECPFSCPRYGKKIEYPEGLCPNGEKACKDTLIFPWNEKFTEQNVQDIARGIKKVVDYYLC</sequence>
<evidence type="ECO:0000313" key="1">
    <source>
        <dbReference type="EMBL" id="KKL56645.1"/>
    </source>
</evidence>
<dbReference type="Gene3D" id="3.90.1150.10">
    <property type="entry name" value="Aspartate Aminotransferase, domain 1"/>
    <property type="match status" value="1"/>
</dbReference>
<proteinExistence type="predicted"/>
<comment type="caution">
    <text evidence="1">The sequence shown here is derived from an EMBL/GenBank/DDBJ whole genome shotgun (WGS) entry which is preliminary data.</text>
</comment>
<protein>
    <recommendedName>
        <fullName evidence="2">DegT/DnrJ/EryC1/StrS aminotransferase family protein</fullName>
    </recommendedName>
</protein>
<organism evidence="1">
    <name type="scientific">marine sediment metagenome</name>
    <dbReference type="NCBI Taxonomy" id="412755"/>
    <lineage>
        <taxon>unclassified sequences</taxon>
        <taxon>metagenomes</taxon>
        <taxon>ecological metagenomes</taxon>
    </lineage>
</organism>
<dbReference type="AlphaFoldDB" id="A0A0F9FH96"/>
<dbReference type="InterPro" id="IPR015424">
    <property type="entry name" value="PyrdxlP-dep_Trfase"/>
</dbReference>
<dbReference type="GO" id="GO:0008483">
    <property type="term" value="F:transaminase activity"/>
    <property type="evidence" value="ECO:0007669"/>
    <property type="project" value="TreeGrafter"/>
</dbReference>
<dbReference type="PANTHER" id="PTHR30244">
    <property type="entry name" value="TRANSAMINASE"/>
    <property type="match status" value="1"/>
</dbReference>
<dbReference type="GO" id="GO:0000271">
    <property type="term" value="P:polysaccharide biosynthetic process"/>
    <property type="evidence" value="ECO:0007669"/>
    <property type="project" value="TreeGrafter"/>
</dbReference>
<feature type="non-terminal residue" evidence="1">
    <location>
        <position position="1"/>
    </location>
</feature>
<name>A0A0F9FH96_9ZZZZ</name>
<reference evidence="1" key="1">
    <citation type="journal article" date="2015" name="Nature">
        <title>Complex archaea that bridge the gap between prokaryotes and eukaryotes.</title>
        <authorList>
            <person name="Spang A."/>
            <person name="Saw J.H."/>
            <person name="Jorgensen S.L."/>
            <person name="Zaremba-Niedzwiedzka K."/>
            <person name="Martijn J."/>
            <person name="Lind A.E."/>
            <person name="van Eijk R."/>
            <person name="Schleper C."/>
            <person name="Guy L."/>
            <person name="Ettema T.J."/>
        </authorList>
    </citation>
    <scope>NUCLEOTIDE SEQUENCE</scope>
</reference>
<dbReference type="EMBL" id="LAZR01030424">
    <property type="protein sequence ID" value="KKL56645.1"/>
    <property type="molecule type" value="Genomic_DNA"/>
</dbReference>
<dbReference type="Pfam" id="PF01041">
    <property type="entry name" value="DegT_DnrJ_EryC1"/>
    <property type="match status" value="1"/>
</dbReference>
<dbReference type="GO" id="GO:0030170">
    <property type="term" value="F:pyridoxal phosphate binding"/>
    <property type="evidence" value="ECO:0007669"/>
    <property type="project" value="TreeGrafter"/>
</dbReference>
<dbReference type="PANTHER" id="PTHR30244:SF34">
    <property type="entry name" value="DTDP-4-AMINO-4,6-DIDEOXYGALACTOSE TRANSAMINASE"/>
    <property type="match status" value="1"/>
</dbReference>
<accession>A0A0F9FH96</accession>
<evidence type="ECO:0008006" key="2">
    <source>
        <dbReference type="Google" id="ProtNLM"/>
    </source>
</evidence>